<accession>A0ABD3Y3T5</accession>
<proteinExistence type="predicted"/>
<dbReference type="AlphaFoldDB" id="A0ABD3Y3T5"/>
<protein>
    <recommendedName>
        <fullName evidence="2">Restriction endonuclease type IV Mrr domain-containing protein</fullName>
    </recommendedName>
</protein>
<dbReference type="InterPro" id="IPR007560">
    <property type="entry name" value="Restrct_endonuc_IV_Mrr"/>
</dbReference>
<dbReference type="Pfam" id="PF04471">
    <property type="entry name" value="Mrr_cat"/>
    <property type="match status" value="1"/>
</dbReference>
<feature type="transmembrane region" description="Helical" evidence="1">
    <location>
        <begin position="16"/>
        <end position="36"/>
    </location>
</feature>
<keyword evidence="1" id="KW-0472">Membrane</keyword>
<evidence type="ECO:0000313" key="3">
    <source>
        <dbReference type="EMBL" id="KDC47864.1"/>
    </source>
</evidence>
<gene>
    <name evidence="3" type="ORF">DC53_20840</name>
</gene>
<keyword evidence="1" id="KW-0812">Transmembrane</keyword>
<feature type="domain" description="Restriction endonuclease type IV Mrr" evidence="2">
    <location>
        <begin position="194"/>
        <end position="288"/>
    </location>
</feature>
<keyword evidence="1" id="KW-1133">Transmembrane helix</keyword>
<reference evidence="3 4" key="1">
    <citation type="submission" date="2014-04" db="EMBL/GenBank/DDBJ databases">
        <title>Pseudoalteromonas galatheae sp. nov., isolated from a deep-sea polychaete near Canal Concepcion, Chile.</title>
        <authorList>
            <person name="Machado H.R."/>
            <person name="Gram L."/>
            <person name="Vynne N.G."/>
        </authorList>
    </citation>
    <scope>NUCLEOTIDE SEQUENCE [LARGE SCALE GENOMIC DNA]</scope>
    <source>
        <strain evidence="3 4">KMM216</strain>
    </source>
</reference>
<sequence length="317" mass="35937">MFEELKNGWQWALSRFWNLFSVVGVIATFYFGLFYIPDYAKENLYSKSALAQDEILEEVGERLFAGGEMSIGEIESSIEQKEVFYKIDFPFSTKQTLLLIRNDFAKNAYIPLEKRNEINLKVQSLIEGIKDDPEKSEEWTELNYSKWISVFLAIASGLLGFLSIIQKNKKDAELEIELDEENISFEEGTVSRRGYDYSQMVSEVLKELNLTITKELKATPQQPVYGPEFEVTSSKGALLVETKAYRQKVGVNTMRGFLYMLRQAGKPGVLVSNSTLTIRAKQLLQQHNESNFDAKAHFVSGITKSDVKSGLQAIVGA</sequence>
<dbReference type="Proteomes" id="UP000027154">
    <property type="component" value="Unassembled WGS sequence"/>
</dbReference>
<evidence type="ECO:0000259" key="2">
    <source>
        <dbReference type="Pfam" id="PF04471"/>
    </source>
</evidence>
<evidence type="ECO:0000256" key="1">
    <source>
        <dbReference type="SAM" id="Phobius"/>
    </source>
</evidence>
<dbReference type="EMBL" id="JJNZ01000116">
    <property type="protein sequence ID" value="KDC47864.1"/>
    <property type="molecule type" value="Genomic_DNA"/>
</dbReference>
<name>A0ABD3Y3T5_9GAMM</name>
<comment type="caution">
    <text evidence="3">The sequence shown here is derived from an EMBL/GenBank/DDBJ whole genome shotgun (WGS) entry which is preliminary data.</text>
</comment>
<organism evidence="3 4">
    <name type="scientific">Pseudoalteromonas fuliginea</name>
    <dbReference type="NCBI Taxonomy" id="1872678"/>
    <lineage>
        <taxon>Bacteria</taxon>
        <taxon>Pseudomonadati</taxon>
        <taxon>Pseudomonadota</taxon>
        <taxon>Gammaproteobacteria</taxon>
        <taxon>Alteromonadales</taxon>
        <taxon>Pseudoalteromonadaceae</taxon>
        <taxon>Pseudoalteromonas</taxon>
    </lineage>
</organism>
<dbReference type="RefSeq" id="WP_033032280.1">
    <property type="nucleotide sequence ID" value="NZ_JBBMQV010000011.1"/>
</dbReference>
<feature type="transmembrane region" description="Helical" evidence="1">
    <location>
        <begin position="147"/>
        <end position="165"/>
    </location>
</feature>
<evidence type="ECO:0000313" key="4">
    <source>
        <dbReference type="Proteomes" id="UP000027154"/>
    </source>
</evidence>